<dbReference type="InterPro" id="IPR027417">
    <property type="entry name" value="P-loop_NTPase"/>
</dbReference>
<comment type="caution">
    <text evidence="2">The sequence shown here is derived from an EMBL/GenBank/DDBJ whole genome shotgun (WGS) entry which is preliminary data.</text>
</comment>
<dbReference type="EMBL" id="JADZGI010000002">
    <property type="protein sequence ID" value="MBH0114218.1"/>
    <property type="molecule type" value="Genomic_DNA"/>
</dbReference>
<evidence type="ECO:0000313" key="2">
    <source>
        <dbReference type="EMBL" id="MBH0114218.1"/>
    </source>
</evidence>
<name>A0A931MLR3_9SPHN</name>
<dbReference type="AlphaFoldDB" id="A0A931MLR3"/>
<dbReference type="Proteomes" id="UP000617634">
    <property type="component" value="Unassembled WGS sequence"/>
</dbReference>
<feature type="compositionally biased region" description="Acidic residues" evidence="1">
    <location>
        <begin position="444"/>
        <end position="453"/>
    </location>
</feature>
<accession>A0A931MLR3</accession>
<feature type="region of interest" description="Disordered" evidence="1">
    <location>
        <begin position="373"/>
        <end position="453"/>
    </location>
</feature>
<dbReference type="SUPFAM" id="SSF52540">
    <property type="entry name" value="P-loop containing nucleoside triphosphate hydrolases"/>
    <property type="match status" value="1"/>
</dbReference>
<reference evidence="2" key="1">
    <citation type="submission" date="2020-11" db="EMBL/GenBank/DDBJ databases">
        <title>Novosphingobium aureum sp. nov., a marine bacterium isolated from sediment of a salt flat.</title>
        <authorList>
            <person name="Yoo Y."/>
            <person name="Kim J.-J."/>
        </authorList>
    </citation>
    <scope>NUCLEOTIDE SEQUENCE</scope>
    <source>
        <strain evidence="2">YJ-S2-02</strain>
    </source>
</reference>
<evidence type="ECO:0000313" key="3">
    <source>
        <dbReference type="Proteomes" id="UP000617634"/>
    </source>
</evidence>
<gene>
    <name evidence="2" type="ORF">I5E68_14835</name>
</gene>
<sequence>MNWDDIERQAEDAERRRKLRIVDGTEGNQAPRLASLNLAELAMTLAEAPVFAIERVAPLGEVTLFTGPGSSGKSLLAQQLATCAAAGLNCLGLEVMACPTLYVTCEDGPTHLHYRQERLCEALDVPMASLAGKLHLVSLRGALDNELECKDDKGVYGPSPAFHRLAETITATESKIVAIDNVAHLFAGNENDRHDVTRFVNLLNRLASQTGAAIILVGHPNKSGDTYSGSTAWLNAVRSQVWINRVVDDEGNENDKDVRALTIGKANYAAPGEALRFRWHQWAFILEGELPSDQRAEIAEIIKANGEVEIFLRCLRARMEQGEGREVGPAPGPNYAPSQFEGMPQAKGLKKAALKRAMERLFMMGKLTTATVERPGKSAQKTILVEVPERSPNASRTLVPNDPEPRPERPRTHTLIPKGIKGAGPGAPSPSSDTSIESGWSPDESFDDEGGKR</sequence>
<keyword evidence="3" id="KW-1185">Reference proteome</keyword>
<evidence type="ECO:0000256" key="1">
    <source>
        <dbReference type="SAM" id="MobiDB-lite"/>
    </source>
</evidence>
<protein>
    <submittedName>
        <fullName evidence="2">AAA family ATPase</fullName>
    </submittedName>
</protein>
<dbReference type="RefSeq" id="WP_197165332.1">
    <property type="nucleotide sequence ID" value="NZ_JADZGI010000002.1"/>
</dbReference>
<organism evidence="2 3">
    <name type="scientific">Novosphingobium aureum</name>
    <dbReference type="NCBI Taxonomy" id="2792964"/>
    <lineage>
        <taxon>Bacteria</taxon>
        <taxon>Pseudomonadati</taxon>
        <taxon>Pseudomonadota</taxon>
        <taxon>Alphaproteobacteria</taxon>
        <taxon>Sphingomonadales</taxon>
        <taxon>Sphingomonadaceae</taxon>
        <taxon>Novosphingobium</taxon>
    </lineage>
</organism>
<proteinExistence type="predicted"/>
<dbReference type="Pfam" id="PF13481">
    <property type="entry name" value="AAA_25"/>
    <property type="match status" value="1"/>
</dbReference>
<dbReference type="Gene3D" id="3.40.50.300">
    <property type="entry name" value="P-loop containing nucleotide triphosphate hydrolases"/>
    <property type="match status" value="1"/>
</dbReference>